<proteinExistence type="predicted"/>
<organism evidence="1 2">
    <name type="scientific">Daphnia magna</name>
    <dbReference type="NCBI Taxonomy" id="35525"/>
    <lineage>
        <taxon>Eukaryota</taxon>
        <taxon>Metazoa</taxon>
        <taxon>Ecdysozoa</taxon>
        <taxon>Arthropoda</taxon>
        <taxon>Crustacea</taxon>
        <taxon>Branchiopoda</taxon>
        <taxon>Diplostraca</taxon>
        <taxon>Cladocera</taxon>
        <taxon>Anomopoda</taxon>
        <taxon>Daphniidae</taxon>
        <taxon>Daphnia</taxon>
    </lineage>
</organism>
<protein>
    <submittedName>
        <fullName evidence="1">Uncharacterized protein</fullName>
    </submittedName>
</protein>
<name>A0ABR0B0B8_9CRUS</name>
<dbReference type="EMBL" id="JAOYFB010000039">
    <property type="protein sequence ID" value="KAK4030828.1"/>
    <property type="molecule type" value="Genomic_DNA"/>
</dbReference>
<reference evidence="1 2" key="1">
    <citation type="journal article" date="2023" name="Nucleic Acids Res.">
        <title>The hologenome of Daphnia magna reveals possible DNA methylation and microbiome-mediated evolution of the host genome.</title>
        <authorList>
            <person name="Chaturvedi A."/>
            <person name="Li X."/>
            <person name="Dhandapani V."/>
            <person name="Marshall H."/>
            <person name="Kissane S."/>
            <person name="Cuenca-Cambronero M."/>
            <person name="Asole G."/>
            <person name="Calvet F."/>
            <person name="Ruiz-Romero M."/>
            <person name="Marangio P."/>
            <person name="Guigo R."/>
            <person name="Rago D."/>
            <person name="Mirbahai L."/>
            <person name="Eastwood N."/>
            <person name="Colbourne J.K."/>
            <person name="Zhou J."/>
            <person name="Mallon E."/>
            <person name="Orsini L."/>
        </authorList>
    </citation>
    <scope>NUCLEOTIDE SEQUENCE [LARGE SCALE GENOMIC DNA]</scope>
    <source>
        <strain evidence="1">LRV0_1</strain>
    </source>
</reference>
<comment type="caution">
    <text evidence="1">The sequence shown here is derived from an EMBL/GenBank/DDBJ whole genome shotgun (WGS) entry which is preliminary data.</text>
</comment>
<gene>
    <name evidence="1" type="ORF">OUZ56_024214</name>
</gene>
<evidence type="ECO:0000313" key="1">
    <source>
        <dbReference type="EMBL" id="KAK4030828.1"/>
    </source>
</evidence>
<accession>A0ABR0B0B8</accession>
<evidence type="ECO:0000313" key="2">
    <source>
        <dbReference type="Proteomes" id="UP001234178"/>
    </source>
</evidence>
<dbReference type="Proteomes" id="UP001234178">
    <property type="component" value="Unassembled WGS sequence"/>
</dbReference>
<keyword evidence="2" id="KW-1185">Reference proteome</keyword>
<sequence length="61" mass="6682">MGSSTMWEIRLQKIPQIKTSNHLFQSIAGDITFGEMGRVGGCLILDVVYALKTPINTKGSQ</sequence>